<name>A0A0G1PY26_9BACT</name>
<evidence type="ECO:0000313" key="3">
    <source>
        <dbReference type="Proteomes" id="UP000033818"/>
    </source>
</evidence>
<keyword evidence="1" id="KW-1133">Transmembrane helix</keyword>
<proteinExistence type="predicted"/>
<protein>
    <submittedName>
        <fullName evidence="2">Uncharacterized protein</fullName>
    </submittedName>
</protein>
<evidence type="ECO:0000256" key="1">
    <source>
        <dbReference type="SAM" id="Phobius"/>
    </source>
</evidence>
<dbReference type="EMBL" id="LCMO01000044">
    <property type="protein sequence ID" value="KKU37731.1"/>
    <property type="molecule type" value="Genomic_DNA"/>
</dbReference>
<organism evidence="2 3">
    <name type="scientific">Candidatus Azambacteria bacterium GW2011_GWB2_46_37</name>
    <dbReference type="NCBI Taxonomy" id="1618618"/>
    <lineage>
        <taxon>Bacteria</taxon>
        <taxon>Candidatus Azamiibacteriota</taxon>
    </lineage>
</organism>
<accession>A0A0G1PY26</accession>
<dbReference type="Proteomes" id="UP000033818">
    <property type="component" value="Unassembled WGS sequence"/>
</dbReference>
<keyword evidence="1" id="KW-0472">Membrane</keyword>
<feature type="transmembrane region" description="Helical" evidence="1">
    <location>
        <begin position="63"/>
        <end position="85"/>
    </location>
</feature>
<sequence length="140" mass="15333">MRAASVVPHGFSAVISRTPVFIWRENRPMAPAAPAVLIAERSVIQSVKILFVNQRLRGCRVHYIGYFGIVVVRVVCFHGEIIGLVGLKSGNSECLGLARLGHVRFIFGLIRVLPIGIAFKISFVGVSNIVVELRGKRVTV</sequence>
<keyword evidence="1" id="KW-0812">Transmembrane</keyword>
<feature type="transmembrane region" description="Helical" evidence="1">
    <location>
        <begin position="105"/>
        <end position="131"/>
    </location>
</feature>
<dbReference type="AlphaFoldDB" id="A0A0G1PY26"/>
<evidence type="ECO:0000313" key="2">
    <source>
        <dbReference type="EMBL" id="KKU37731.1"/>
    </source>
</evidence>
<reference evidence="2 3" key="1">
    <citation type="journal article" date="2015" name="Nature">
        <title>rRNA introns, odd ribosomes, and small enigmatic genomes across a large radiation of phyla.</title>
        <authorList>
            <person name="Brown C.T."/>
            <person name="Hug L.A."/>
            <person name="Thomas B.C."/>
            <person name="Sharon I."/>
            <person name="Castelle C.J."/>
            <person name="Singh A."/>
            <person name="Wilkins M.J."/>
            <person name="Williams K.H."/>
            <person name="Banfield J.F."/>
        </authorList>
    </citation>
    <scope>NUCLEOTIDE SEQUENCE [LARGE SCALE GENOMIC DNA]</scope>
</reference>
<gene>
    <name evidence="2" type="ORF">UX53_C0044G0009</name>
</gene>
<comment type="caution">
    <text evidence="2">The sequence shown here is derived from an EMBL/GenBank/DDBJ whole genome shotgun (WGS) entry which is preliminary data.</text>
</comment>